<proteinExistence type="inferred from homology"/>
<protein>
    <recommendedName>
        <fullName evidence="5">Inhibitor I9 domain-containing protein</fullName>
    </recommendedName>
</protein>
<evidence type="ECO:0000313" key="4">
    <source>
        <dbReference type="Proteomes" id="UP001310594"/>
    </source>
</evidence>
<dbReference type="EMBL" id="JAVRQU010000005">
    <property type="protein sequence ID" value="KAK5703064.1"/>
    <property type="molecule type" value="Genomic_DNA"/>
</dbReference>
<accession>A0AAN8A3C6</accession>
<reference evidence="3" key="1">
    <citation type="submission" date="2023-08" db="EMBL/GenBank/DDBJ databases">
        <title>Black Yeasts Isolated from many extreme environments.</title>
        <authorList>
            <person name="Coleine C."/>
            <person name="Stajich J.E."/>
            <person name="Selbmann L."/>
        </authorList>
    </citation>
    <scope>NUCLEOTIDE SEQUENCE</scope>
    <source>
        <strain evidence="3">CCFEE 5810</strain>
    </source>
</reference>
<gene>
    <name evidence="3" type="ORF">LTR97_004010</name>
</gene>
<dbReference type="PANTHER" id="PTHR28288">
    <property type="entry name" value="PROTEASE B INHIBITOR 2"/>
    <property type="match status" value="1"/>
</dbReference>
<evidence type="ECO:0000256" key="2">
    <source>
        <dbReference type="SAM" id="SignalP"/>
    </source>
</evidence>
<feature type="chain" id="PRO_5042991568" description="Inhibitor I9 domain-containing protein" evidence="2">
    <location>
        <begin position="20"/>
        <end position="96"/>
    </location>
</feature>
<evidence type="ECO:0000256" key="1">
    <source>
        <dbReference type="ARBA" id="ARBA00038069"/>
    </source>
</evidence>
<feature type="signal peptide" evidence="2">
    <location>
        <begin position="1"/>
        <end position="19"/>
    </location>
</feature>
<sequence>MKFTLSFLLLALFAALCLAAAPENQVIISYPAGPKPSVLEKTKAEIIEAGGEILHTFSLIPGFVALMSEKAEEMVHAFGNVHGVVIEKDQTVHTQS</sequence>
<dbReference type="Proteomes" id="UP001310594">
    <property type="component" value="Unassembled WGS sequence"/>
</dbReference>
<organism evidence="3 4">
    <name type="scientific">Elasticomyces elasticus</name>
    <dbReference type="NCBI Taxonomy" id="574655"/>
    <lineage>
        <taxon>Eukaryota</taxon>
        <taxon>Fungi</taxon>
        <taxon>Dikarya</taxon>
        <taxon>Ascomycota</taxon>
        <taxon>Pezizomycotina</taxon>
        <taxon>Dothideomycetes</taxon>
        <taxon>Dothideomycetidae</taxon>
        <taxon>Mycosphaerellales</taxon>
        <taxon>Teratosphaeriaceae</taxon>
        <taxon>Elasticomyces</taxon>
    </lineage>
</organism>
<dbReference type="InterPro" id="IPR037045">
    <property type="entry name" value="S8pro/Inhibitor_I9_sf"/>
</dbReference>
<comment type="caution">
    <text evidence="3">The sequence shown here is derived from an EMBL/GenBank/DDBJ whole genome shotgun (WGS) entry which is preliminary data.</text>
</comment>
<dbReference type="InterPro" id="IPR052471">
    <property type="entry name" value="PBI_I9"/>
</dbReference>
<keyword evidence="2" id="KW-0732">Signal</keyword>
<dbReference type="AlphaFoldDB" id="A0AAN8A3C6"/>
<dbReference type="Gene3D" id="3.30.70.80">
    <property type="entry name" value="Peptidase S8 propeptide/proteinase inhibitor I9"/>
    <property type="match status" value="1"/>
</dbReference>
<dbReference type="PANTHER" id="PTHR28288:SF2">
    <property type="entry name" value="PROTEASE B INHIBITOR 2"/>
    <property type="match status" value="1"/>
</dbReference>
<dbReference type="GO" id="GO:0004866">
    <property type="term" value="F:endopeptidase inhibitor activity"/>
    <property type="evidence" value="ECO:0007669"/>
    <property type="project" value="TreeGrafter"/>
</dbReference>
<name>A0AAN8A3C6_9PEZI</name>
<dbReference type="SUPFAM" id="SSF54897">
    <property type="entry name" value="Protease propeptides/inhibitors"/>
    <property type="match status" value="1"/>
</dbReference>
<comment type="similarity">
    <text evidence="1">Belongs to the protease inhibitor I9 family.</text>
</comment>
<evidence type="ECO:0000313" key="3">
    <source>
        <dbReference type="EMBL" id="KAK5703064.1"/>
    </source>
</evidence>
<dbReference type="GO" id="GO:0042144">
    <property type="term" value="P:vacuole fusion, non-autophagic"/>
    <property type="evidence" value="ECO:0007669"/>
    <property type="project" value="TreeGrafter"/>
</dbReference>
<evidence type="ECO:0008006" key="5">
    <source>
        <dbReference type="Google" id="ProtNLM"/>
    </source>
</evidence>